<keyword evidence="2" id="KW-1185">Reference proteome</keyword>
<name>A0ABT8RFE4_9BACT</name>
<protein>
    <submittedName>
        <fullName evidence="1">Uncharacterized protein</fullName>
    </submittedName>
</protein>
<reference evidence="1" key="1">
    <citation type="submission" date="2023-07" db="EMBL/GenBank/DDBJ databases">
        <title>The genome sequence of Rhodocytophaga aerolata KACC 12507.</title>
        <authorList>
            <person name="Zhang X."/>
        </authorList>
    </citation>
    <scope>NUCLEOTIDE SEQUENCE</scope>
    <source>
        <strain evidence="1">KACC 12507</strain>
    </source>
</reference>
<dbReference type="Proteomes" id="UP001168528">
    <property type="component" value="Unassembled WGS sequence"/>
</dbReference>
<evidence type="ECO:0000313" key="1">
    <source>
        <dbReference type="EMBL" id="MDO1449442.1"/>
    </source>
</evidence>
<accession>A0ABT8RFE4</accession>
<evidence type="ECO:0000313" key="2">
    <source>
        <dbReference type="Proteomes" id="UP001168528"/>
    </source>
</evidence>
<dbReference type="RefSeq" id="WP_302040245.1">
    <property type="nucleotide sequence ID" value="NZ_JAUKPO010000019.1"/>
</dbReference>
<gene>
    <name evidence="1" type="ORF">Q0590_24415</name>
</gene>
<comment type="caution">
    <text evidence="1">The sequence shown here is derived from an EMBL/GenBank/DDBJ whole genome shotgun (WGS) entry which is preliminary data.</text>
</comment>
<dbReference type="EMBL" id="JAUKPO010000019">
    <property type="protein sequence ID" value="MDO1449442.1"/>
    <property type="molecule type" value="Genomic_DNA"/>
</dbReference>
<organism evidence="1 2">
    <name type="scientific">Rhodocytophaga aerolata</name>
    <dbReference type="NCBI Taxonomy" id="455078"/>
    <lineage>
        <taxon>Bacteria</taxon>
        <taxon>Pseudomonadati</taxon>
        <taxon>Bacteroidota</taxon>
        <taxon>Cytophagia</taxon>
        <taxon>Cytophagales</taxon>
        <taxon>Rhodocytophagaceae</taxon>
        <taxon>Rhodocytophaga</taxon>
    </lineage>
</organism>
<sequence>MIKLKIVGADDPVRLTALKSRFNRLATQLNRMVRMKPEEDPKKLQDGLKALEDQINSFAK</sequence>
<proteinExistence type="predicted"/>